<evidence type="ECO:0000313" key="14">
    <source>
        <dbReference type="Proteomes" id="UP000177564"/>
    </source>
</evidence>
<keyword evidence="7" id="KW-0862">Zinc</keyword>
<comment type="similarity">
    <text evidence="3">Belongs to the peptidase M50B family.</text>
</comment>
<evidence type="ECO:0000256" key="5">
    <source>
        <dbReference type="ARBA" id="ARBA00022692"/>
    </source>
</evidence>
<keyword evidence="5 11" id="KW-0812">Transmembrane</keyword>
<keyword evidence="6" id="KW-0378">Hydrolase</keyword>
<evidence type="ECO:0000256" key="7">
    <source>
        <dbReference type="ARBA" id="ARBA00022833"/>
    </source>
</evidence>
<comment type="cofactor">
    <cofactor evidence="1">
        <name>Zn(2+)</name>
        <dbReference type="ChEBI" id="CHEBI:29105"/>
    </cofactor>
</comment>
<comment type="caution">
    <text evidence="13">The sequence shown here is derived from an EMBL/GenBank/DDBJ whole genome shotgun (WGS) entry which is preliminary data.</text>
</comment>
<dbReference type="InterPro" id="IPR004387">
    <property type="entry name" value="Pept_M50_Zn"/>
</dbReference>
<sequence length="361" mass="38308">MSLLIFILILTGLIVVHEFGHLFAAKLFGIKVEEFGIGFPPRLLSIQWGETRYSINLLFFGGFVRIFGERKDEAGSNPRAFASKSRPKQAAVIAAGIVMNILFAWLVLSAGYIAGLPTSAEHVGFGIVSDVHATIVGVLPDSPAKMAGLLPGDVVENIDTGTATLRQGASSSDVQAFIAEHQEESIIFTVLRDGAKEHFLAKAEVGLVTGRKAVGINLDDVGTLILPPYMALLEGGILTYRMTLATAEGLIQFFSGLFSGAGDFADIAGPIGIAGIGSRAVANGFAAAVTLTALISINLALLNILPIPGLDGGRLFFILIESVVRRPLPHRLTLWFTVGGFALLIALMMLVSFHDITRLIG</sequence>
<evidence type="ECO:0000256" key="11">
    <source>
        <dbReference type="SAM" id="Phobius"/>
    </source>
</evidence>
<dbReference type="STRING" id="1797240.A3D68_02095"/>
<dbReference type="CDD" id="cd06163">
    <property type="entry name" value="S2P-M50_PDZ_RseP-like"/>
    <property type="match status" value="1"/>
</dbReference>
<evidence type="ECO:0000256" key="3">
    <source>
        <dbReference type="ARBA" id="ARBA00007931"/>
    </source>
</evidence>
<dbReference type="Gene3D" id="2.30.42.10">
    <property type="match status" value="1"/>
</dbReference>
<keyword evidence="9" id="KW-0482">Metalloprotease</keyword>
<keyword evidence="8 11" id="KW-1133">Transmembrane helix</keyword>
<dbReference type="PANTHER" id="PTHR42837">
    <property type="entry name" value="REGULATOR OF SIGMA-E PROTEASE RSEP"/>
    <property type="match status" value="1"/>
</dbReference>
<feature type="transmembrane region" description="Helical" evidence="11">
    <location>
        <begin position="332"/>
        <end position="353"/>
    </location>
</feature>
<feature type="transmembrane region" description="Helical" evidence="11">
    <location>
        <begin position="89"/>
        <end position="114"/>
    </location>
</feature>
<comment type="subcellular location">
    <subcellularLocation>
        <location evidence="2">Membrane</location>
        <topology evidence="2">Multi-pass membrane protein</topology>
    </subcellularLocation>
</comment>
<dbReference type="SUPFAM" id="SSF50156">
    <property type="entry name" value="PDZ domain-like"/>
    <property type="match status" value="1"/>
</dbReference>
<evidence type="ECO:0000313" key="13">
    <source>
        <dbReference type="EMBL" id="OGC82885.1"/>
    </source>
</evidence>
<dbReference type="InterPro" id="IPR036034">
    <property type="entry name" value="PDZ_sf"/>
</dbReference>
<dbReference type="AlphaFoldDB" id="A0A1F4XMD0"/>
<dbReference type="GO" id="GO:0004222">
    <property type="term" value="F:metalloendopeptidase activity"/>
    <property type="evidence" value="ECO:0007669"/>
    <property type="project" value="InterPro"/>
</dbReference>
<dbReference type="PANTHER" id="PTHR42837:SF2">
    <property type="entry name" value="MEMBRANE METALLOPROTEASE ARASP2, CHLOROPLASTIC-RELATED"/>
    <property type="match status" value="1"/>
</dbReference>
<feature type="domain" description="PDZ" evidence="12">
    <location>
        <begin position="121"/>
        <end position="194"/>
    </location>
</feature>
<evidence type="ECO:0000256" key="6">
    <source>
        <dbReference type="ARBA" id="ARBA00022801"/>
    </source>
</evidence>
<evidence type="ECO:0000256" key="10">
    <source>
        <dbReference type="ARBA" id="ARBA00023136"/>
    </source>
</evidence>
<evidence type="ECO:0000256" key="4">
    <source>
        <dbReference type="ARBA" id="ARBA00022670"/>
    </source>
</evidence>
<protein>
    <recommendedName>
        <fullName evidence="12">PDZ domain-containing protein</fullName>
    </recommendedName>
</protein>
<evidence type="ECO:0000256" key="1">
    <source>
        <dbReference type="ARBA" id="ARBA00001947"/>
    </source>
</evidence>
<evidence type="ECO:0000256" key="9">
    <source>
        <dbReference type="ARBA" id="ARBA00023049"/>
    </source>
</evidence>
<dbReference type="InterPro" id="IPR001478">
    <property type="entry name" value="PDZ"/>
</dbReference>
<dbReference type="GO" id="GO:0016020">
    <property type="term" value="C:membrane"/>
    <property type="evidence" value="ECO:0007669"/>
    <property type="project" value="UniProtKB-SubCell"/>
</dbReference>
<keyword evidence="10 11" id="KW-0472">Membrane</keyword>
<reference evidence="13 14" key="1">
    <citation type="journal article" date="2016" name="Nat. Commun.">
        <title>Thousands of microbial genomes shed light on interconnected biogeochemical processes in an aquifer system.</title>
        <authorList>
            <person name="Anantharaman K."/>
            <person name="Brown C.T."/>
            <person name="Hug L.A."/>
            <person name="Sharon I."/>
            <person name="Castelle C.J."/>
            <person name="Probst A.J."/>
            <person name="Thomas B.C."/>
            <person name="Singh A."/>
            <person name="Wilkins M.J."/>
            <person name="Karaoz U."/>
            <person name="Brodie E.L."/>
            <person name="Williams K.H."/>
            <person name="Hubbard S.S."/>
            <person name="Banfield J.F."/>
        </authorList>
    </citation>
    <scope>NUCLEOTIDE SEQUENCE [LARGE SCALE GENOMIC DNA]</scope>
</reference>
<name>A0A1F4XMD0_9BACT</name>
<dbReference type="GO" id="GO:0006508">
    <property type="term" value="P:proteolysis"/>
    <property type="evidence" value="ECO:0007669"/>
    <property type="project" value="UniProtKB-KW"/>
</dbReference>
<evidence type="ECO:0000256" key="8">
    <source>
        <dbReference type="ARBA" id="ARBA00022989"/>
    </source>
</evidence>
<dbReference type="Proteomes" id="UP000177564">
    <property type="component" value="Unassembled WGS sequence"/>
</dbReference>
<gene>
    <name evidence="13" type="ORF">A3D68_02095</name>
</gene>
<dbReference type="SMART" id="SM00228">
    <property type="entry name" value="PDZ"/>
    <property type="match status" value="1"/>
</dbReference>
<evidence type="ECO:0000256" key="2">
    <source>
        <dbReference type="ARBA" id="ARBA00004141"/>
    </source>
</evidence>
<accession>A0A1F4XMD0</accession>
<dbReference type="EMBL" id="MEWU01000034">
    <property type="protein sequence ID" value="OGC82885.1"/>
    <property type="molecule type" value="Genomic_DNA"/>
</dbReference>
<organism evidence="13 14">
    <name type="scientific">Candidatus Adlerbacteria bacterium RIFCSPHIGHO2_02_FULL_52_17</name>
    <dbReference type="NCBI Taxonomy" id="1797240"/>
    <lineage>
        <taxon>Bacteria</taxon>
        <taxon>Candidatus Adleribacteriota</taxon>
    </lineage>
</organism>
<evidence type="ECO:0000259" key="12">
    <source>
        <dbReference type="SMART" id="SM00228"/>
    </source>
</evidence>
<keyword evidence="4" id="KW-0645">Protease</keyword>
<dbReference type="InterPro" id="IPR008915">
    <property type="entry name" value="Peptidase_M50"/>
</dbReference>
<dbReference type="Pfam" id="PF02163">
    <property type="entry name" value="Peptidase_M50"/>
    <property type="match status" value="1"/>
</dbReference>
<feature type="transmembrane region" description="Helical" evidence="11">
    <location>
        <begin position="285"/>
        <end position="305"/>
    </location>
</feature>
<proteinExistence type="inferred from homology"/>